<dbReference type="EMBL" id="JADDUC010000036">
    <property type="protein sequence ID" value="KAG0122352.1"/>
    <property type="molecule type" value="Genomic_DNA"/>
</dbReference>
<sequence length="292" mass="31498">MGSSGSLAAMAVFEDKYKPDMELITKRIVAVAVCVAGLGSSDRLQMSPVFISAGDQRSGSGVAAALIPPADTAALMTLCHRDHLLRELCPGSISFVELVLNRKSGLIWNMPASLECPIPEAAFGSRAVVSVMKGAVSHSTAVLTITAPRLSQALPFVTRSTKITLVCNKSSTVFCQLSEELLAYQDFIARNTKRREEEAKQLVRDAIAAGIYNDLGSGSNIDICVISKNKLDFLRPYDVANRKGDRFGRYKCEKGTTAVLTENVAHLELEIEGLANAEPSVIAAILDYTRQF</sequence>
<dbReference type="EMBL" id="JADDUC020000023">
    <property type="protein sequence ID" value="KAI1232223.1"/>
    <property type="molecule type" value="Genomic_DNA"/>
</dbReference>
<comment type="caution">
    <text evidence="2">The sequence shown here is derived from an EMBL/GenBank/DDBJ whole genome shotgun (WGS) entry which is preliminary data.</text>
</comment>
<evidence type="ECO:0000313" key="4">
    <source>
        <dbReference type="Proteomes" id="UP000618051"/>
    </source>
</evidence>
<evidence type="ECO:0000313" key="2">
    <source>
        <dbReference type="EMBL" id="KAG0122352.1"/>
    </source>
</evidence>
<proteinExistence type="predicted"/>
<evidence type="ECO:0000259" key="1">
    <source>
        <dbReference type="Pfam" id="PF12465"/>
    </source>
</evidence>
<dbReference type="Gene3D" id="3.60.20.10">
    <property type="entry name" value="Glutamine Phosphoribosylpyrophosphate, subunit 1, domain 1"/>
    <property type="match status" value="1"/>
</dbReference>
<feature type="domain" description="Proteasome beta subunit C-terminal" evidence="1">
    <location>
        <begin position="240"/>
        <end position="272"/>
    </location>
</feature>
<gene>
    <name evidence="3" type="ORF">IHE44_0007291</name>
    <name evidence="2" type="ORF">IHE44_008976</name>
</gene>
<evidence type="ECO:0000313" key="3">
    <source>
        <dbReference type="EMBL" id="KAI1232223.1"/>
    </source>
</evidence>
<organism evidence="2">
    <name type="scientific">Lamprotornis superbus</name>
    <dbReference type="NCBI Taxonomy" id="245042"/>
    <lineage>
        <taxon>Eukaryota</taxon>
        <taxon>Metazoa</taxon>
        <taxon>Chordata</taxon>
        <taxon>Craniata</taxon>
        <taxon>Vertebrata</taxon>
        <taxon>Euteleostomi</taxon>
        <taxon>Archelosauria</taxon>
        <taxon>Archosauria</taxon>
        <taxon>Dinosauria</taxon>
        <taxon>Saurischia</taxon>
        <taxon>Theropoda</taxon>
        <taxon>Coelurosauria</taxon>
        <taxon>Aves</taxon>
        <taxon>Neognathae</taxon>
        <taxon>Neoaves</taxon>
        <taxon>Telluraves</taxon>
        <taxon>Australaves</taxon>
        <taxon>Passeriformes</taxon>
        <taxon>Sturnidae</taxon>
        <taxon>Lamprotornis</taxon>
    </lineage>
</organism>
<dbReference type="Pfam" id="PF12465">
    <property type="entry name" value="Pr_beta_C"/>
    <property type="match status" value="1"/>
</dbReference>
<dbReference type="InterPro" id="IPR024689">
    <property type="entry name" value="Proteasome_bsu_C"/>
</dbReference>
<dbReference type="InterPro" id="IPR029055">
    <property type="entry name" value="Ntn_hydrolases_N"/>
</dbReference>
<accession>A0A835NWB4</accession>
<dbReference type="Proteomes" id="UP000618051">
    <property type="component" value="Unassembled WGS sequence"/>
</dbReference>
<dbReference type="OrthoDB" id="429533at2759"/>
<reference evidence="2" key="1">
    <citation type="submission" date="2020-10" db="EMBL/GenBank/DDBJ databases">
        <title>Feather gene expression reveals the developmental basis of iridescence in African starlings.</title>
        <authorList>
            <person name="Rubenstein D.R."/>
        </authorList>
    </citation>
    <scope>NUCLEOTIDE SEQUENCE</scope>
    <source>
        <strain evidence="2">SS15</strain>
        <tissue evidence="2">Liver</tissue>
    </source>
</reference>
<reference evidence="3 4" key="2">
    <citation type="journal article" date="2021" name="J. Hered.">
        <title>Feather Gene Expression Elucidates the Developmental Basis of Plumage Iridescence in African Starlings.</title>
        <authorList>
            <person name="Rubenstein D.R."/>
            <person name="Corvelo A."/>
            <person name="MacManes M.D."/>
            <person name="Maia R."/>
            <person name="Narzisi G."/>
            <person name="Rousaki A."/>
            <person name="Vandenabeele P."/>
            <person name="Shawkey M.D."/>
            <person name="Solomon J."/>
        </authorList>
    </citation>
    <scope>NUCLEOTIDE SEQUENCE [LARGE SCALE GENOMIC DNA]</scope>
    <source>
        <strain evidence="3">SS15</strain>
    </source>
</reference>
<keyword evidence="4" id="KW-1185">Reference proteome</keyword>
<dbReference type="SUPFAM" id="SSF56235">
    <property type="entry name" value="N-terminal nucleophile aminohydrolases (Ntn hydrolases)"/>
    <property type="match status" value="1"/>
</dbReference>
<reference evidence="3" key="3">
    <citation type="submission" date="2022-01" db="EMBL/GenBank/DDBJ databases">
        <authorList>
            <person name="Rubenstein D.R."/>
        </authorList>
    </citation>
    <scope>NUCLEOTIDE SEQUENCE</scope>
    <source>
        <strain evidence="3">SS15</strain>
        <tissue evidence="3">Liver</tissue>
    </source>
</reference>
<dbReference type="AlphaFoldDB" id="A0A835NWB4"/>
<name>A0A835NWB4_9PASS</name>
<protein>
    <recommendedName>
        <fullName evidence="1">Proteasome beta subunit C-terminal domain-containing protein</fullName>
    </recommendedName>
</protein>